<dbReference type="PANTHER" id="PTHR43294">
    <property type="entry name" value="SODIUM/POTASSIUM-TRANSPORTING ATPASE SUBUNIT ALPHA"/>
    <property type="match status" value="1"/>
</dbReference>
<keyword evidence="2" id="KW-1003">Cell membrane</keyword>
<evidence type="ECO:0000259" key="11">
    <source>
        <dbReference type="Pfam" id="PF00122"/>
    </source>
</evidence>
<keyword evidence="3 10" id="KW-0812">Transmembrane</keyword>
<dbReference type="InterPro" id="IPR023299">
    <property type="entry name" value="ATPase_P-typ_cyto_dom_N"/>
</dbReference>
<dbReference type="EMBL" id="HBUF01365349">
    <property type="protein sequence ID" value="CAG6723264.1"/>
    <property type="molecule type" value="Transcribed_RNA"/>
</dbReference>
<organism evidence="13">
    <name type="scientific">Cacopsylla melanoneura</name>
    <dbReference type="NCBI Taxonomy" id="428564"/>
    <lineage>
        <taxon>Eukaryota</taxon>
        <taxon>Metazoa</taxon>
        <taxon>Ecdysozoa</taxon>
        <taxon>Arthropoda</taxon>
        <taxon>Hexapoda</taxon>
        <taxon>Insecta</taxon>
        <taxon>Pterygota</taxon>
        <taxon>Neoptera</taxon>
        <taxon>Paraneoptera</taxon>
        <taxon>Hemiptera</taxon>
        <taxon>Sternorrhyncha</taxon>
        <taxon>Psylloidea</taxon>
        <taxon>Psyllidae</taxon>
        <taxon>Psyllinae</taxon>
        <taxon>Cacopsylla</taxon>
    </lineage>
</organism>
<accession>A0A8D8M8A4</accession>
<dbReference type="InterPro" id="IPR005775">
    <property type="entry name" value="P-type_ATPase_IIC"/>
</dbReference>
<dbReference type="SUPFAM" id="SSF81653">
    <property type="entry name" value="Calcium ATPase, transduction domain A"/>
    <property type="match status" value="1"/>
</dbReference>
<protein>
    <recommendedName>
        <fullName evidence="10">Sodium/potassium-transporting ATPase subunit alpha</fullName>
    </recommendedName>
</protein>
<dbReference type="Gene3D" id="3.40.50.1000">
    <property type="entry name" value="HAD superfamily/HAD-like"/>
    <property type="match status" value="1"/>
</dbReference>
<feature type="domain" description="Cation-transporting P-type ATPase C-terminal" evidence="12">
    <location>
        <begin position="664"/>
        <end position="870"/>
    </location>
</feature>
<feature type="domain" description="P-type ATPase A" evidence="11">
    <location>
        <begin position="52"/>
        <end position="163"/>
    </location>
</feature>
<dbReference type="InterPro" id="IPR023214">
    <property type="entry name" value="HAD_sf"/>
</dbReference>
<keyword evidence="7 10" id="KW-1133">Transmembrane helix</keyword>
<dbReference type="FunFam" id="3.40.50.1000:FF:000083">
    <property type="entry name" value="Sodium/potassium-transporting ATPase subunit alpha"/>
    <property type="match status" value="1"/>
</dbReference>
<evidence type="ECO:0000256" key="9">
    <source>
        <dbReference type="ARBA" id="ARBA00023136"/>
    </source>
</evidence>
<dbReference type="PRINTS" id="PR00121">
    <property type="entry name" value="NAKATPASE"/>
</dbReference>
<dbReference type="EMBL" id="HBUF01365352">
    <property type="protein sequence ID" value="CAG6723267.1"/>
    <property type="molecule type" value="Transcribed_RNA"/>
</dbReference>
<feature type="transmembrane region" description="Helical" evidence="10">
    <location>
        <begin position="210"/>
        <end position="233"/>
    </location>
</feature>
<feature type="transmembrane region" description="Helical" evidence="10">
    <location>
        <begin position="183"/>
        <end position="204"/>
    </location>
</feature>
<comment type="similarity">
    <text evidence="10">Belongs to the cation transport ATPase (P-type) (TC 3.A.3) family. Type IIC subfamily.</text>
</comment>
<dbReference type="GO" id="GO:0005524">
    <property type="term" value="F:ATP binding"/>
    <property type="evidence" value="ECO:0007669"/>
    <property type="project" value="UniProtKB-KW"/>
</dbReference>
<evidence type="ECO:0000256" key="5">
    <source>
        <dbReference type="ARBA" id="ARBA00022840"/>
    </source>
</evidence>
<dbReference type="GO" id="GO:1902600">
    <property type="term" value="P:proton transmembrane transport"/>
    <property type="evidence" value="ECO:0007669"/>
    <property type="project" value="TreeGrafter"/>
</dbReference>
<dbReference type="InterPro" id="IPR023298">
    <property type="entry name" value="ATPase_P-typ_TM_dom_sf"/>
</dbReference>
<dbReference type="NCBIfam" id="TIGR01494">
    <property type="entry name" value="ATPase_P-type"/>
    <property type="match status" value="2"/>
</dbReference>
<dbReference type="InterPro" id="IPR059000">
    <property type="entry name" value="ATPase_P-type_domA"/>
</dbReference>
<keyword evidence="8 10" id="KW-0406">Ion transport</keyword>
<dbReference type="GO" id="GO:1990573">
    <property type="term" value="P:potassium ion import across plasma membrane"/>
    <property type="evidence" value="ECO:0007669"/>
    <property type="project" value="TreeGrafter"/>
</dbReference>
<keyword evidence="4 10" id="KW-0547">Nucleotide-binding</keyword>
<dbReference type="SUPFAM" id="SSF56784">
    <property type="entry name" value="HAD-like"/>
    <property type="match status" value="1"/>
</dbReference>
<dbReference type="Gene3D" id="3.40.1110.10">
    <property type="entry name" value="Calcium-transporting ATPase, cytoplasmic domain N"/>
    <property type="match status" value="1"/>
</dbReference>
<dbReference type="SUPFAM" id="SSF81660">
    <property type="entry name" value="Metal cation-transporting ATPase, ATP-binding domain N"/>
    <property type="match status" value="1"/>
</dbReference>
<evidence type="ECO:0000256" key="6">
    <source>
        <dbReference type="ARBA" id="ARBA00022967"/>
    </source>
</evidence>
<dbReference type="PANTHER" id="PTHR43294:SF21">
    <property type="entry name" value="CATION TRANSPORTING ATPASE"/>
    <property type="match status" value="1"/>
</dbReference>
<dbReference type="EMBL" id="HBUF01045364">
    <property type="protein sequence ID" value="CAG6619410.1"/>
    <property type="molecule type" value="Transcribed_RNA"/>
</dbReference>
<evidence type="ECO:0000256" key="1">
    <source>
        <dbReference type="ARBA" id="ARBA00004651"/>
    </source>
</evidence>
<dbReference type="AlphaFoldDB" id="A0A8D8M8A4"/>
<dbReference type="Pfam" id="PF13246">
    <property type="entry name" value="Cation_ATPase"/>
    <property type="match status" value="1"/>
</dbReference>
<keyword evidence="10" id="KW-0813">Transport</keyword>
<keyword evidence="5 10" id="KW-0067">ATP-binding</keyword>
<evidence type="ECO:0000256" key="4">
    <source>
        <dbReference type="ARBA" id="ARBA00022741"/>
    </source>
</evidence>
<feature type="transmembrane region" description="Helical" evidence="10">
    <location>
        <begin position="714"/>
        <end position="737"/>
    </location>
</feature>
<reference evidence="13" key="1">
    <citation type="submission" date="2021-05" db="EMBL/GenBank/DDBJ databases">
        <authorList>
            <person name="Alioto T."/>
            <person name="Alioto T."/>
            <person name="Gomez Garrido J."/>
        </authorList>
    </citation>
    <scope>NUCLEOTIDE SEQUENCE</scope>
</reference>
<feature type="transmembrane region" description="Helical" evidence="10">
    <location>
        <begin position="784"/>
        <end position="804"/>
    </location>
</feature>
<comment type="caution">
    <text evidence="10">Lacks conserved residue(s) required for the propagation of feature annotation.</text>
</comment>
<dbReference type="GO" id="GO:0030007">
    <property type="term" value="P:intracellular potassium ion homeostasis"/>
    <property type="evidence" value="ECO:0007669"/>
    <property type="project" value="TreeGrafter"/>
</dbReference>
<dbReference type="InterPro" id="IPR036412">
    <property type="entry name" value="HAD-like_sf"/>
</dbReference>
<dbReference type="GO" id="GO:0016887">
    <property type="term" value="F:ATP hydrolysis activity"/>
    <property type="evidence" value="ECO:0007669"/>
    <property type="project" value="InterPro"/>
</dbReference>
<dbReference type="SFLD" id="SFLDF00027">
    <property type="entry name" value="p-type_atpase"/>
    <property type="match status" value="1"/>
</dbReference>
<evidence type="ECO:0000256" key="3">
    <source>
        <dbReference type="ARBA" id="ARBA00022692"/>
    </source>
</evidence>
<dbReference type="InterPro" id="IPR006068">
    <property type="entry name" value="ATPase_P-typ_cation-transptr_C"/>
</dbReference>
<dbReference type="InterPro" id="IPR001757">
    <property type="entry name" value="P_typ_ATPase"/>
</dbReference>
<dbReference type="InterPro" id="IPR050510">
    <property type="entry name" value="Cation_transp_ATPase_P-type"/>
</dbReference>
<dbReference type="PRINTS" id="PR00119">
    <property type="entry name" value="CATATPASE"/>
</dbReference>
<dbReference type="Gene3D" id="2.70.150.10">
    <property type="entry name" value="Calcium-transporting ATPase, cytoplasmic transduction domain A"/>
    <property type="match status" value="1"/>
</dbReference>
<dbReference type="GO" id="GO:0005886">
    <property type="term" value="C:plasma membrane"/>
    <property type="evidence" value="ECO:0007669"/>
    <property type="project" value="UniProtKB-SubCell"/>
</dbReference>
<sequence>MLAYLLEANTNDKKPQDNLWLSIILALTCIITGVFSFYQERKSSRITESFAKMIPTRASVLRDGSVKEIDAASLVRGDIVLLKIGDKVPADIRLIEIHDMKVENSSLTGEVEPVSCTLAATNSFAVESKNLVFFSTNLVSGFGKGVVILTGSNTVMGKIAGLTNKLEKKITPIEQEVQNFMHLISIWALTLGFVCFLLAVYIGYNWLNACVYVIGIIVANVPEGLLATLTVSLTLTAKRLASKNCIVKRLQTVETLGSIKTICTDKTGTLTQNKMTVLHLCFNRKIYNVENGVDVEIDNIESNTTYKTMIRAACLCSKAEFESSQDTIEPFDKKASGDATEVGILNFIHPRVKNVQDVRNSFPKVAEIPFNSLNKYHLTVHFSPLNKYFLLIKGAPEVVLERCTSMMVGSESEVFLTAENKYELDYTIELFASKGERVLAFADLHLPPSNFPVNFQFTTDPMNFPSNGFRFIGLMSLYDPPRPEVSDAIDDCHKAGIRVIMVTGDHPFTAKAIAKKCHILSENSSDDQVYTGTDLRKLSDGELKNILKTNEELVFARTSPMQKLRIVEQCQSLDEIVAVTGDGVNDSPALKKADIGIAMGITGSEVSKQTADMILMDDNFATIVQGIEEGRLIFDNLKKSIAYILASNIPEILPFLFYIFVGIPLPVSTVTVLCIDLGTDMWPAVSLAYEEPESDIMTREPRNPKTEPLVGRKLVTYAYFHLGILETLAGFLTYFHVMYDSGWYPGDLINIRKVWESKETLEDSYGKIWSRSDRVNLENTCQTAYFIAIVLAQCATLIVCKTRYNSIYQQKMNNWVLNVGLVFELMVAFLVTYAPYLNKVLKTRPVSAKYWFTPLPIAMLIIVYGELGKIYKRLAMRSRK</sequence>
<keyword evidence="10" id="KW-0633">Potassium transport</keyword>
<dbReference type="Pfam" id="PF00689">
    <property type="entry name" value="Cation_ATPase_C"/>
    <property type="match status" value="1"/>
</dbReference>
<dbReference type="EMBL" id="HBUF01045365">
    <property type="protein sequence ID" value="CAG6619411.1"/>
    <property type="molecule type" value="Transcribed_RNA"/>
</dbReference>
<name>A0A8D8M8A4_9HEMI</name>
<keyword evidence="6" id="KW-1278">Translocase</keyword>
<feature type="transmembrane region" description="Helical" evidence="10">
    <location>
        <begin position="20"/>
        <end position="38"/>
    </location>
</feature>
<keyword evidence="9 10" id="KW-0472">Membrane</keyword>
<dbReference type="EMBL" id="HBUF01045366">
    <property type="protein sequence ID" value="CAG6619412.1"/>
    <property type="molecule type" value="Transcribed_RNA"/>
</dbReference>
<dbReference type="SFLD" id="SFLDG00002">
    <property type="entry name" value="C1.7:_P-type_atpase_like"/>
    <property type="match status" value="1"/>
</dbReference>
<comment type="subcellular location">
    <subcellularLocation>
        <location evidence="1 10">Cell membrane</location>
        <topology evidence="1 10">Multi-pass membrane protein</topology>
    </subcellularLocation>
</comment>
<evidence type="ECO:0000256" key="7">
    <source>
        <dbReference type="ARBA" id="ARBA00022989"/>
    </source>
</evidence>
<dbReference type="EMBL" id="HBUF01365350">
    <property type="protein sequence ID" value="CAG6723265.1"/>
    <property type="molecule type" value="Transcribed_RNA"/>
</dbReference>
<keyword evidence="10" id="KW-0630">Potassium</keyword>
<dbReference type="Pfam" id="PF00122">
    <property type="entry name" value="E1-E2_ATPase"/>
    <property type="match status" value="1"/>
</dbReference>
<proteinExistence type="inferred from homology"/>
<evidence type="ECO:0000256" key="2">
    <source>
        <dbReference type="ARBA" id="ARBA00022475"/>
    </source>
</evidence>
<dbReference type="SUPFAM" id="SSF81665">
    <property type="entry name" value="Calcium ATPase, transmembrane domain M"/>
    <property type="match status" value="1"/>
</dbReference>
<dbReference type="SFLD" id="SFLDS00003">
    <property type="entry name" value="Haloacid_Dehalogenase"/>
    <property type="match status" value="1"/>
</dbReference>
<evidence type="ECO:0000256" key="8">
    <source>
        <dbReference type="ARBA" id="ARBA00023065"/>
    </source>
</evidence>
<dbReference type="FunFam" id="1.20.1110.10:FF:000095">
    <property type="entry name" value="Sodium/potassium-transporting ATPase subunit alpha-1"/>
    <property type="match status" value="1"/>
</dbReference>
<dbReference type="InterPro" id="IPR008250">
    <property type="entry name" value="ATPase_P-typ_transduc_dom_A_sf"/>
</dbReference>
<dbReference type="GO" id="GO:0005391">
    <property type="term" value="F:P-type sodium:potassium-exchanging transporter activity"/>
    <property type="evidence" value="ECO:0007669"/>
    <property type="project" value="TreeGrafter"/>
</dbReference>
<dbReference type="PROSITE" id="PS00154">
    <property type="entry name" value="ATPASE_E1_E2"/>
    <property type="match status" value="1"/>
</dbReference>
<dbReference type="Gene3D" id="1.20.1110.10">
    <property type="entry name" value="Calcium-transporting ATPase, transmembrane domain"/>
    <property type="match status" value="1"/>
</dbReference>
<dbReference type="GO" id="GO:0006883">
    <property type="term" value="P:intracellular sodium ion homeostasis"/>
    <property type="evidence" value="ECO:0007669"/>
    <property type="project" value="TreeGrafter"/>
</dbReference>
<dbReference type="InterPro" id="IPR018303">
    <property type="entry name" value="ATPase_P-typ_P_site"/>
</dbReference>
<dbReference type="NCBIfam" id="TIGR01106">
    <property type="entry name" value="ATPase-IIC_X-K"/>
    <property type="match status" value="1"/>
</dbReference>
<feature type="transmembrane region" description="Helical" evidence="10">
    <location>
        <begin position="816"/>
        <end position="836"/>
    </location>
</feature>
<dbReference type="EMBL" id="HBUF01365351">
    <property type="protein sequence ID" value="CAG6723266.1"/>
    <property type="molecule type" value="Transcribed_RNA"/>
</dbReference>
<feature type="transmembrane region" description="Helical" evidence="10">
    <location>
        <begin position="848"/>
        <end position="867"/>
    </location>
</feature>
<evidence type="ECO:0000313" key="13">
    <source>
        <dbReference type="EMBL" id="CAG6619412.1"/>
    </source>
</evidence>
<evidence type="ECO:0000256" key="10">
    <source>
        <dbReference type="RuleBase" id="RU362084"/>
    </source>
</evidence>
<dbReference type="GO" id="GO:0036376">
    <property type="term" value="P:sodium ion export across plasma membrane"/>
    <property type="evidence" value="ECO:0007669"/>
    <property type="project" value="TreeGrafter"/>
</dbReference>
<dbReference type="InterPro" id="IPR044492">
    <property type="entry name" value="P_typ_ATPase_HD_dom"/>
</dbReference>
<dbReference type="GO" id="GO:0046872">
    <property type="term" value="F:metal ion binding"/>
    <property type="evidence" value="ECO:0007669"/>
    <property type="project" value="UniProtKB-KW"/>
</dbReference>
<keyword evidence="10" id="KW-0479">Metal-binding</keyword>
<evidence type="ECO:0000259" key="12">
    <source>
        <dbReference type="Pfam" id="PF00689"/>
    </source>
</evidence>
<dbReference type="EMBL" id="HBUF01045363">
    <property type="protein sequence ID" value="CAG6619409.1"/>
    <property type="molecule type" value="Transcribed_RNA"/>
</dbReference>